<proteinExistence type="inferred from homology"/>
<evidence type="ECO:0000313" key="3">
    <source>
        <dbReference type="Proteomes" id="UP000184310"/>
    </source>
</evidence>
<evidence type="ECO:0000313" key="2">
    <source>
        <dbReference type="EMBL" id="SHK17284.1"/>
    </source>
</evidence>
<dbReference type="SUPFAM" id="SSF53383">
    <property type="entry name" value="PLP-dependent transferases"/>
    <property type="match status" value="1"/>
</dbReference>
<dbReference type="PANTHER" id="PTHR30244">
    <property type="entry name" value="TRANSAMINASE"/>
    <property type="match status" value="1"/>
</dbReference>
<dbReference type="RefSeq" id="WP_072990463.1">
    <property type="nucleotide sequence ID" value="NZ_FQZB01000014.1"/>
</dbReference>
<name>A0A1M6QAG5_9CLOT</name>
<dbReference type="STRING" id="1121302.SAMN02745163_03343"/>
<dbReference type="GO" id="GO:0030170">
    <property type="term" value="F:pyridoxal phosphate binding"/>
    <property type="evidence" value="ECO:0007669"/>
    <property type="project" value="TreeGrafter"/>
</dbReference>
<dbReference type="Proteomes" id="UP000184310">
    <property type="component" value="Unassembled WGS sequence"/>
</dbReference>
<sequence length="361" mass="42866">MARYLKPIGGEFWFQNELFDEKINNFKSTEGIFLDGGQSSLHYIYKVLNLNSDEYILMPSYICPSLLIGLKSLNINYVFYDIDKELNININSIEKLIKSKKIRAIFFVNYFGFYHNKETLNYLSDLKKKGIILIEDATQMLWFNKTESFIGDFIFNSYRKFLPTDGSILIGEENYEDVFDEESNYSKIVNKARILKTFFVNQGCGRDEEFLKLYSNAEEEYYKNIVPRKMILKNKKLLNNCDLNYIKNIRINNFKFLEEELRDFKYIEPIFKSTDIKEAPLGFIVFAKNRDGLRSFLRSNRIFAPVHWKLNNEEWAKDYKEALFVSNNILTLPIDQRYDYEDMFRIVLSINQFYSEKVGVL</sequence>
<dbReference type="Pfam" id="PF01041">
    <property type="entry name" value="DegT_DnrJ_EryC1"/>
    <property type="match status" value="1"/>
</dbReference>
<dbReference type="OrthoDB" id="8955051at2"/>
<keyword evidence="1" id="KW-0663">Pyridoxal phosphate</keyword>
<dbReference type="InterPro" id="IPR015424">
    <property type="entry name" value="PyrdxlP-dep_Trfase"/>
</dbReference>
<accession>A0A1M6QAG5</accession>
<gene>
    <name evidence="2" type="ORF">SAMN02745163_03343</name>
</gene>
<keyword evidence="3" id="KW-1185">Reference proteome</keyword>
<protein>
    <submittedName>
        <fullName evidence="2">dTDP-4-amino-4,6-dideoxygalactose transaminase</fullName>
    </submittedName>
</protein>
<dbReference type="InterPro" id="IPR015421">
    <property type="entry name" value="PyrdxlP-dep_Trfase_major"/>
</dbReference>
<dbReference type="GO" id="GO:0008483">
    <property type="term" value="F:transaminase activity"/>
    <property type="evidence" value="ECO:0007669"/>
    <property type="project" value="TreeGrafter"/>
</dbReference>
<dbReference type="InterPro" id="IPR015422">
    <property type="entry name" value="PyrdxlP-dep_Trfase_small"/>
</dbReference>
<dbReference type="EMBL" id="FQZB01000014">
    <property type="protein sequence ID" value="SHK17284.1"/>
    <property type="molecule type" value="Genomic_DNA"/>
</dbReference>
<evidence type="ECO:0000256" key="1">
    <source>
        <dbReference type="RuleBase" id="RU004508"/>
    </source>
</evidence>
<dbReference type="AlphaFoldDB" id="A0A1M6QAG5"/>
<dbReference type="InterPro" id="IPR000653">
    <property type="entry name" value="DegT/StrS_aminotransferase"/>
</dbReference>
<comment type="similarity">
    <text evidence="1">Belongs to the DegT/DnrJ/EryC1 family.</text>
</comment>
<organism evidence="2 3">
    <name type="scientific">Clostridium cavendishii DSM 21758</name>
    <dbReference type="NCBI Taxonomy" id="1121302"/>
    <lineage>
        <taxon>Bacteria</taxon>
        <taxon>Bacillati</taxon>
        <taxon>Bacillota</taxon>
        <taxon>Clostridia</taxon>
        <taxon>Eubacteriales</taxon>
        <taxon>Clostridiaceae</taxon>
        <taxon>Clostridium</taxon>
    </lineage>
</organism>
<dbReference type="GO" id="GO:0000271">
    <property type="term" value="P:polysaccharide biosynthetic process"/>
    <property type="evidence" value="ECO:0007669"/>
    <property type="project" value="TreeGrafter"/>
</dbReference>
<dbReference type="Gene3D" id="3.40.640.10">
    <property type="entry name" value="Type I PLP-dependent aspartate aminotransferase-like (Major domain)"/>
    <property type="match status" value="1"/>
</dbReference>
<reference evidence="2 3" key="1">
    <citation type="submission" date="2016-11" db="EMBL/GenBank/DDBJ databases">
        <authorList>
            <person name="Jaros S."/>
            <person name="Januszkiewicz K."/>
            <person name="Wedrychowicz H."/>
        </authorList>
    </citation>
    <scope>NUCLEOTIDE SEQUENCE [LARGE SCALE GENOMIC DNA]</scope>
    <source>
        <strain evidence="2 3">DSM 21758</strain>
    </source>
</reference>
<dbReference type="PANTHER" id="PTHR30244:SF42">
    <property type="entry name" value="UDP-2-ACETAMIDO-2-DEOXY-3-OXO-D-GLUCURONATE AMINOTRANSFERASE"/>
    <property type="match status" value="1"/>
</dbReference>
<dbReference type="Gene3D" id="3.90.1150.10">
    <property type="entry name" value="Aspartate Aminotransferase, domain 1"/>
    <property type="match status" value="1"/>
</dbReference>